<keyword evidence="4" id="KW-1185">Reference proteome</keyword>
<accession>A0ABR5H5G6</accession>
<dbReference type="Pfam" id="PF01402">
    <property type="entry name" value="RHH_1"/>
    <property type="match status" value="1"/>
</dbReference>
<feature type="region of interest" description="Disordered" evidence="1">
    <location>
        <begin position="1"/>
        <end position="55"/>
    </location>
</feature>
<evidence type="ECO:0000313" key="3">
    <source>
        <dbReference type="EMBL" id="KMO19181.1"/>
    </source>
</evidence>
<dbReference type="InterPro" id="IPR010985">
    <property type="entry name" value="Ribbon_hlx_hlx"/>
</dbReference>
<evidence type="ECO:0000256" key="1">
    <source>
        <dbReference type="SAM" id="MobiDB-lite"/>
    </source>
</evidence>
<dbReference type="EMBL" id="JXOD01000065">
    <property type="protein sequence ID" value="KMO19181.1"/>
    <property type="molecule type" value="Genomic_DNA"/>
</dbReference>
<protein>
    <recommendedName>
        <fullName evidence="2">Ribbon-helix-helix protein CopG domain-containing protein</fullName>
    </recommendedName>
</protein>
<comment type="caution">
    <text evidence="3">The sequence shown here is derived from an EMBL/GenBank/DDBJ whole genome shotgun (WGS) entry which is preliminary data.</text>
</comment>
<feature type="domain" description="Ribbon-helix-helix protein CopG" evidence="2">
    <location>
        <begin position="55"/>
        <end position="89"/>
    </location>
</feature>
<evidence type="ECO:0000259" key="2">
    <source>
        <dbReference type="Pfam" id="PF01402"/>
    </source>
</evidence>
<evidence type="ECO:0000313" key="4">
    <source>
        <dbReference type="Proteomes" id="UP000035947"/>
    </source>
</evidence>
<dbReference type="InterPro" id="IPR002145">
    <property type="entry name" value="CopG"/>
</dbReference>
<dbReference type="SUPFAM" id="SSF47598">
    <property type="entry name" value="Ribbon-helix-helix"/>
    <property type="match status" value="1"/>
</dbReference>
<gene>
    <name evidence="3" type="ORF">SQ03_08555</name>
</gene>
<reference evidence="3 4" key="1">
    <citation type="submission" date="2015-01" db="EMBL/GenBank/DDBJ databases">
        <title>Genome sequencing of Methylobacterium platani JCM14648 type strain.</title>
        <authorList>
            <person name="Chaudhry V."/>
            <person name="Patil P.B."/>
        </authorList>
    </citation>
    <scope>NUCLEOTIDE SEQUENCE [LARGE SCALE GENOMIC DNA]</scope>
    <source>
        <strain evidence="3 4">JCM 14648</strain>
    </source>
</reference>
<proteinExistence type="predicted"/>
<name>A0ABR5H5G6_9HYPH</name>
<sequence>MAVGCGTRNDRRRGAIQGGARRRPMTDSAETPTPPRESPVPGSAGPESAADEEAFHIPDDLAAALTEFAAVEQRSRGEAICLILRDYLRAKGYLRGPAVP</sequence>
<dbReference type="Proteomes" id="UP000035947">
    <property type="component" value="Unassembled WGS sequence"/>
</dbReference>
<organism evidence="3 4">
    <name type="scientific">Methylobacterium platani JCM 14648</name>
    <dbReference type="NCBI Taxonomy" id="1295136"/>
    <lineage>
        <taxon>Bacteria</taxon>
        <taxon>Pseudomonadati</taxon>
        <taxon>Pseudomonadota</taxon>
        <taxon>Alphaproteobacteria</taxon>
        <taxon>Hyphomicrobiales</taxon>
        <taxon>Methylobacteriaceae</taxon>
        <taxon>Methylobacterium</taxon>
    </lineage>
</organism>